<dbReference type="Proteomes" id="UP000019384">
    <property type="component" value="Unassembled WGS sequence"/>
</dbReference>
<dbReference type="HOGENOM" id="CLU_2886121_0_0_1"/>
<evidence type="ECO:0000313" key="1">
    <source>
        <dbReference type="EMBL" id="CDK26080.1"/>
    </source>
</evidence>
<evidence type="ECO:0000313" key="2">
    <source>
        <dbReference type="Proteomes" id="UP000019384"/>
    </source>
</evidence>
<dbReference type="EMBL" id="HG793126">
    <property type="protein sequence ID" value="CDK26080.1"/>
    <property type="molecule type" value="Genomic_DNA"/>
</dbReference>
<sequence length="63" mass="7630">MSRRCILEKERKLGAKLERYEKPKKDTVNMDITYYTPQSFARLLYSVEKLEKFELKQELNSIE</sequence>
<protein>
    <submittedName>
        <fullName evidence="1">Uncharacterized protein</fullName>
    </submittedName>
</protein>
<dbReference type="RefSeq" id="XP_022458089.1">
    <property type="nucleotide sequence ID" value="XM_022604293.1"/>
</dbReference>
<keyword evidence="2" id="KW-1185">Reference proteome</keyword>
<reference evidence="1" key="2">
    <citation type="submission" date="2014-02" db="EMBL/GenBank/DDBJ databases">
        <title>Complete DNA sequence of /Kuraishia capsulata/ illustrates novel genomic features among budding yeasts (/Saccharomycotina/).</title>
        <authorList>
            <person name="Morales L."/>
            <person name="Noel B."/>
            <person name="Porcel B."/>
            <person name="Marcet-Houben M."/>
            <person name="Hullo M-F."/>
            <person name="Sacerdot C."/>
            <person name="Tekaia F."/>
            <person name="Leh-Louis V."/>
            <person name="Despons L."/>
            <person name="Khanna V."/>
            <person name="Aury J-M."/>
            <person name="Barbe V."/>
            <person name="Couloux A."/>
            <person name="Labadie K."/>
            <person name="Pelletier E."/>
            <person name="Souciet J-L."/>
            <person name="Boekhout T."/>
            <person name="Gabaldon T."/>
            <person name="Wincker P."/>
            <person name="Dujon B."/>
        </authorList>
    </citation>
    <scope>NUCLEOTIDE SEQUENCE</scope>
    <source>
        <strain evidence="1">CBS 1993</strain>
    </source>
</reference>
<dbReference type="GeneID" id="34519477"/>
<reference evidence="1" key="1">
    <citation type="submission" date="2013-12" db="EMBL/GenBank/DDBJ databases">
        <authorList>
            <person name="Genoscope - CEA"/>
        </authorList>
    </citation>
    <scope>NUCLEOTIDE SEQUENCE</scope>
    <source>
        <strain evidence="1">CBS 1993</strain>
    </source>
</reference>
<organism evidence="1 2">
    <name type="scientific">Kuraishia capsulata CBS 1993</name>
    <dbReference type="NCBI Taxonomy" id="1382522"/>
    <lineage>
        <taxon>Eukaryota</taxon>
        <taxon>Fungi</taxon>
        <taxon>Dikarya</taxon>
        <taxon>Ascomycota</taxon>
        <taxon>Saccharomycotina</taxon>
        <taxon>Pichiomycetes</taxon>
        <taxon>Pichiales</taxon>
        <taxon>Pichiaceae</taxon>
        <taxon>Kuraishia</taxon>
    </lineage>
</organism>
<proteinExistence type="predicted"/>
<dbReference type="AlphaFoldDB" id="W6MV55"/>
<accession>W6MV55</accession>
<name>W6MV55_9ASCO</name>
<gene>
    <name evidence="1" type="ORF">KUCA_T00002051001</name>
</gene>